<dbReference type="InterPro" id="IPR020846">
    <property type="entry name" value="MFS_dom"/>
</dbReference>
<dbReference type="PROSITE" id="PS50850">
    <property type="entry name" value="MFS"/>
    <property type="match status" value="1"/>
</dbReference>
<feature type="transmembrane region" description="Helical" evidence="7">
    <location>
        <begin position="163"/>
        <end position="185"/>
    </location>
</feature>
<evidence type="ECO:0000256" key="5">
    <source>
        <dbReference type="ARBA" id="ARBA00022989"/>
    </source>
</evidence>
<dbReference type="Pfam" id="PF07690">
    <property type="entry name" value="MFS_1"/>
    <property type="match status" value="1"/>
</dbReference>
<feature type="transmembrane region" description="Helical" evidence="7">
    <location>
        <begin position="75"/>
        <end position="94"/>
    </location>
</feature>
<dbReference type="Proteomes" id="UP001178288">
    <property type="component" value="Chromosome"/>
</dbReference>
<keyword evidence="4 7" id="KW-0812">Transmembrane</keyword>
<dbReference type="PANTHER" id="PTHR42718:SF46">
    <property type="entry name" value="BLR6921 PROTEIN"/>
    <property type="match status" value="1"/>
</dbReference>
<keyword evidence="5 7" id="KW-1133">Transmembrane helix</keyword>
<proteinExistence type="predicted"/>
<feature type="domain" description="Major facilitator superfamily (MFS) profile" evidence="8">
    <location>
        <begin position="9"/>
        <end position="446"/>
    </location>
</feature>
<dbReference type="NCBIfam" id="TIGR00711">
    <property type="entry name" value="efflux_EmrB"/>
    <property type="match status" value="1"/>
</dbReference>
<keyword evidence="6 7" id="KW-0472">Membrane</keyword>
<dbReference type="Gene3D" id="1.20.1720.10">
    <property type="entry name" value="Multidrug resistance protein D"/>
    <property type="match status" value="1"/>
</dbReference>
<feature type="transmembrane region" description="Helical" evidence="7">
    <location>
        <begin position="397"/>
        <end position="414"/>
    </location>
</feature>
<evidence type="ECO:0000313" key="10">
    <source>
        <dbReference type="Proteomes" id="UP001178288"/>
    </source>
</evidence>
<dbReference type="CDD" id="cd17321">
    <property type="entry name" value="MFS_MMR_MDR_like"/>
    <property type="match status" value="1"/>
</dbReference>
<feature type="transmembrane region" description="Helical" evidence="7">
    <location>
        <begin position="297"/>
        <end position="317"/>
    </location>
</feature>
<feature type="transmembrane region" description="Helical" evidence="7">
    <location>
        <begin position="197"/>
        <end position="215"/>
    </location>
</feature>
<dbReference type="InterPro" id="IPR011701">
    <property type="entry name" value="MFS"/>
</dbReference>
<evidence type="ECO:0000256" key="2">
    <source>
        <dbReference type="ARBA" id="ARBA00022448"/>
    </source>
</evidence>
<sequence>MKETGGMKIVLLMCLGVFVCMLDSTIMNITLPAIQNSLHTTLETSSWMLNVYTMTIAVLAIPMARFAEMFGRNKFYLVGLLIFGLGSALCGLASSGDFLITARFIQSIGAAILIPCSMVIGITAMPIEKRILPLTLLGATQGLATAMGPTVGGLITERLSWHWVFYVNVPICILAIVIAFFLLTLKKETRVKSKIDWFGLLFSVSAIFPLNLVLIKGNTWGWNSTQAIFCYLVTAASILLFIFAEKKSKAPMVNLNLFKDRLFTGSVVTVTTGFIFLIGVMVLLPQFLTNFQHKTELQAALLVTPVSAAIFVFSNIAGLLTKKIGYTIPVILGFGIMGCAYYLLHNLTIHSTSKEIVLLCSLLGLGFSFVISSATIASTSSFEGEMLTASQGVFSMLRQLGVVLAVAIFVAGLTNNIQGKKQDVVHFAAQQLEKLDVPQSAKEKILSETEKSINTSSHTEKNNPSLMTAAERQQIIDINVQKALATIPEEQRTSAKELIYHKVAMQVDKDIAEKGKLVKNYSNQVSTFAKETIASSFADLYKTSIPFVLLCCLAGFVFIERKKKSTTAFVNTPAAE</sequence>
<keyword evidence="10" id="KW-1185">Reference proteome</keyword>
<feature type="transmembrane region" description="Helical" evidence="7">
    <location>
        <begin position="540"/>
        <end position="559"/>
    </location>
</feature>
<dbReference type="AlphaFoldDB" id="A0AA95MNQ9"/>
<feature type="transmembrane region" description="Helical" evidence="7">
    <location>
        <begin position="100"/>
        <end position="124"/>
    </location>
</feature>
<evidence type="ECO:0000256" key="4">
    <source>
        <dbReference type="ARBA" id="ARBA00022692"/>
    </source>
</evidence>
<keyword evidence="3" id="KW-1003">Cell membrane</keyword>
<keyword evidence="2" id="KW-0813">Transport</keyword>
<gene>
    <name evidence="9" type="ORF">QNH39_05955</name>
</gene>
<dbReference type="EMBL" id="CP126114">
    <property type="protein sequence ID" value="WHY87397.1"/>
    <property type="molecule type" value="Genomic_DNA"/>
</dbReference>
<dbReference type="GO" id="GO:0022857">
    <property type="term" value="F:transmembrane transporter activity"/>
    <property type="evidence" value="ECO:0007669"/>
    <property type="project" value="InterPro"/>
</dbReference>
<dbReference type="PRINTS" id="PR01036">
    <property type="entry name" value="TCRTETB"/>
</dbReference>
<feature type="transmembrane region" description="Helical" evidence="7">
    <location>
        <begin position="262"/>
        <end position="285"/>
    </location>
</feature>
<feature type="transmembrane region" description="Helical" evidence="7">
    <location>
        <begin position="9"/>
        <end position="34"/>
    </location>
</feature>
<name>A0AA95MNQ9_9BACI</name>
<organism evidence="9 10">
    <name type="scientific">Neobacillus novalis</name>
    <dbReference type="NCBI Taxonomy" id="220687"/>
    <lineage>
        <taxon>Bacteria</taxon>
        <taxon>Bacillati</taxon>
        <taxon>Bacillota</taxon>
        <taxon>Bacilli</taxon>
        <taxon>Bacillales</taxon>
        <taxon>Bacillaceae</taxon>
        <taxon>Neobacillus</taxon>
    </lineage>
</organism>
<dbReference type="InterPro" id="IPR036259">
    <property type="entry name" value="MFS_trans_sf"/>
</dbReference>
<reference evidence="9" key="1">
    <citation type="submission" date="2023-05" db="EMBL/GenBank/DDBJ databases">
        <title>Comparative genomics of Bacillaceae isolates and their secondary metabolite potential.</title>
        <authorList>
            <person name="Song L."/>
            <person name="Nielsen L.J."/>
            <person name="Mohite O."/>
            <person name="Xu X."/>
            <person name="Weber T."/>
            <person name="Kovacs A.T."/>
        </authorList>
    </citation>
    <scope>NUCLEOTIDE SEQUENCE</scope>
    <source>
        <strain evidence="9">XLM17</strain>
    </source>
</reference>
<feature type="transmembrane region" description="Helical" evidence="7">
    <location>
        <begin position="221"/>
        <end position="242"/>
    </location>
</feature>
<evidence type="ECO:0000259" key="8">
    <source>
        <dbReference type="PROSITE" id="PS50850"/>
    </source>
</evidence>
<feature type="transmembrane region" description="Helical" evidence="7">
    <location>
        <begin position="131"/>
        <end position="151"/>
    </location>
</feature>
<evidence type="ECO:0000256" key="1">
    <source>
        <dbReference type="ARBA" id="ARBA00004651"/>
    </source>
</evidence>
<protein>
    <submittedName>
        <fullName evidence="9">MFS transporter</fullName>
    </submittedName>
</protein>
<feature type="transmembrane region" description="Helical" evidence="7">
    <location>
        <begin position="356"/>
        <end position="377"/>
    </location>
</feature>
<evidence type="ECO:0000256" key="7">
    <source>
        <dbReference type="SAM" id="Phobius"/>
    </source>
</evidence>
<feature type="transmembrane region" description="Helical" evidence="7">
    <location>
        <begin position="324"/>
        <end position="344"/>
    </location>
</feature>
<evidence type="ECO:0000256" key="3">
    <source>
        <dbReference type="ARBA" id="ARBA00022475"/>
    </source>
</evidence>
<dbReference type="Gene3D" id="1.20.1250.20">
    <property type="entry name" value="MFS general substrate transporter like domains"/>
    <property type="match status" value="1"/>
</dbReference>
<dbReference type="SUPFAM" id="SSF103473">
    <property type="entry name" value="MFS general substrate transporter"/>
    <property type="match status" value="1"/>
</dbReference>
<evidence type="ECO:0000313" key="9">
    <source>
        <dbReference type="EMBL" id="WHY87397.1"/>
    </source>
</evidence>
<accession>A0AA95MNQ9</accession>
<comment type="subcellular location">
    <subcellularLocation>
        <location evidence="1">Cell membrane</location>
        <topology evidence="1">Multi-pass membrane protein</topology>
    </subcellularLocation>
</comment>
<feature type="transmembrane region" description="Helical" evidence="7">
    <location>
        <begin position="46"/>
        <end position="63"/>
    </location>
</feature>
<dbReference type="GO" id="GO:0005886">
    <property type="term" value="C:plasma membrane"/>
    <property type="evidence" value="ECO:0007669"/>
    <property type="project" value="UniProtKB-SubCell"/>
</dbReference>
<evidence type="ECO:0000256" key="6">
    <source>
        <dbReference type="ARBA" id="ARBA00023136"/>
    </source>
</evidence>
<dbReference type="RefSeq" id="WP_066083530.1">
    <property type="nucleotide sequence ID" value="NZ_CP126114.1"/>
</dbReference>
<dbReference type="KEGG" id="nnv:QNH39_05955"/>
<dbReference type="InterPro" id="IPR004638">
    <property type="entry name" value="EmrB-like"/>
</dbReference>
<dbReference type="PANTHER" id="PTHR42718">
    <property type="entry name" value="MAJOR FACILITATOR SUPERFAMILY MULTIDRUG TRANSPORTER MFSC"/>
    <property type="match status" value="1"/>
</dbReference>